<dbReference type="AlphaFoldDB" id="A0A328NYB6"/>
<dbReference type="Pfam" id="PF13828">
    <property type="entry name" value="DUF4190"/>
    <property type="match status" value="1"/>
</dbReference>
<accession>A0A328NYB6</accession>
<name>A0A328NYB6_9GAMM</name>
<comment type="caution">
    <text evidence="3">The sequence shown here is derived from an EMBL/GenBank/DDBJ whole genome shotgun (WGS) entry which is preliminary data.</text>
</comment>
<keyword evidence="1" id="KW-0812">Transmembrane</keyword>
<evidence type="ECO:0000313" key="4">
    <source>
        <dbReference type="Proteomes" id="UP000248926"/>
    </source>
</evidence>
<evidence type="ECO:0000259" key="2">
    <source>
        <dbReference type="Pfam" id="PF13828"/>
    </source>
</evidence>
<sequence>MSYQTPAYRSTNSMAVISLIFGIACWFVLPFIGAIVAVVCGHLARGEIRRAEPGTVDGDGLALAGLVLGYIHLALALLAIVFVVVFLLLGFGIGLHSLHW</sequence>
<evidence type="ECO:0000313" key="3">
    <source>
        <dbReference type="EMBL" id="RAO75147.1"/>
    </source>
</evidence>
<reference evidence="3 4" key="1">
    <citation type="journal article" date="2018" name="Genet. Mol. Biol.">
        <title>The genome sequence of Dyella jiangningensis FCAV SCS01 from a lignocellulose-decomposing microbial consortium metagenome reveals potential for biotechnological applications.</title>
        <authorList>
            <person name="Desiderato J.G."/>
            <person name="Alvarenga D.O."/>
            <person name="Constancio M.T.L."/>
            <person name="Alves L.M.C."/>
            <person name="Varani A.M."/>
        </authorList>
    </citation>
    <scope>NUCLEOTIDE SEQUENCE [LARGE SCALE GENOMIC DNA]</scope>
    <source>
        <strain evidence="3 4">FCAV SCS01</strain>
    </source>
</reference>
<dbReference type="EMBL" id="NFZS01000004">
    <property type="protein sequence ID" value="RAO75147.1"/>
    <property type="molecule type" value="Genomic_DNA"/>
</dbReference>
<keyword evidence="1" id="KW-1133">Transmembrane helix</keyword>
<gene>
    <name evidence="3" type="ORF">CA260_13660</name>
</gene>
<dbReference type="OrthoDB" id="6183992at2"/>
<proteinExistence type="predicted"/>
<evidence type="ECO:0000256" key="1">
    <source>
        <dbReference type="SAM" id="Phobius"/>
    </source>
</evidence>
<protein>
    <recommendedName>
        <fullName evidence="2">DUF4190 domain-containing protein</fullName>
    </recommendedName>
</protein>
<feature type="domain" description="DUF4190" evidence="2">
    <location>
        <begin position="14"/>
        <end position="79"/>
    </location>
</feature>
<feature type="transmembrane region" description="Helical" evidence="1">
    <location>
        <begin position="15"/>
        <end position="40"/>
    </location>
</feature>
<dbReference type="Proteomes" id="UP000248926">
    <property type="component" value="Unassembled WGS sequence"/>
</dbReference>
<feature type="transmembrane region" description="Helical" evidence="1">
    <location>
        <begin position="61"/>
        <end position="94"/>
    </location>
</feature>
<keyword evidence="1" id="KW-0472">Membrane</keyword>
<organism evidence="3 4">
    <name type="scientific">Dyella jiangningensis</name>
    <dbReference type="NCBI Taxonomy" id="1379159"/>
    <lineage>
        <taxon>Bacteria</taxon>
        <taxon>Pseudomonadati</taxon>
        <taxon>Pseudomonadota</taxon>
        <taxon>Gammaproteobacteria</taxon>
        <taxon>Lysobacterales</taxon>
        <taxon>Rhodanobacteraceae</taxon>
        <taxon>Dyella</taxon>
    </lineage>
</organism>
<dbReference type="RefSeq" id="WP_111983635.1">
    <property type="nucleotide sequence ID" value="NZ_NFZS01000004.1"/>
</dbReference>
<keyword evidence="4" id="KW-1185">Reference proteome</keyword>
<dbReference type="InterPro" id="IPR025241">
    <property type="entry name" value="DUF4190"/>
</dbReference>